<evidence type="ECO:0000259" key="8">
    <source>
        <dbReference type="Pfam" id="PF17390"/>
    </source>
</evidence>
<dbReference type="PIRSF" id="PIRSF010631">
    <property type="entry name" value="A-rhamnsds"/>
    <property type="match status" value="1"/>
</dbReference>
<sequence length="945" mass="106814">MMMKKNLIILLVLFISGVQFAFANVVASSLQPENLRCEYLENPIGLDELSPRFNWTHKATNAAAFGQKQTAYRIIVSSAIQILHQNRGDEWDSGWVNSDQMQQIEYKGKALRSDRYYCWKVVVKDEKGVVSAWSKTAFWTTGLLQQNDWKAKWIGTNELFDPSQKDCNLSDPWLRKTFFLQQKPGKAMLFLASVGYHELYVNGKKIGEDILSPAVTDHTKRARYVAYDIATALKPGKNVIAIWLGTSWSIFGPYVTTGRPNTPIVIAQTSIYNRKTPVSGTKPVIVVQTDESWKTHASPNKLLGSWDFAKMGGELWDANKEISDWNAITCNETKWSKAIVYQPNLILSAQTVEPNRLFNEIKAIGIEARPDGSYRVDMGVNFAGWTEVDLRGNKGDKIEFEYSEREQMDQTFNLHSAYIIGAAGKGTFRNRFNYSSGRWITIRGLKYKPQLCDIRGWLVRTNFQAATNFECSDTLQNWIYDKVKWTFENLSIGGFVVDCPQRERLGYGGDAHATCETGMYNYKLGAFYTKWMQDWRDVQGTESIVGDMYDLKFARKQVMSGRLLNNGTLPHTAPTYSGGGGPAWGGIVVSLPWFVYQHEGDKRILEKNFELIKGWLSFLDSHTKDDILQRFGGDWDFLGDWLWPNATAQGMNNNKEETLCLNNSYRVFNLRTAAKIARAIGKDVEAERWGQQAEHCRAAIHARFYRAADYSYADSSMANLAAALLAEIPPADLRADVMKRLEKDILVLHKGHINVGITGGAILFKLLRKEGRDDLIYAMTSQKDYPGWGYMKANGATTIWEMWEKDLPGHSLLHSSYLYPGAWYVEGVAGIQRDPGAPGFQKFLVRLPALKATSLVWAKASFDAPAGLIKTYWERKGDNLRLEVTVPPNCTATIQIAEADVKNNIKSSDYLKIKGFKNGYGLLELNSGKHILNLNVIDKLSFRKL</sequence>
<dbReference type="PANTHER" id="PTHR33307:SF6">
    <property type="entry name" value="ALPHA-RHAMNOSIDASE (EUROFUNG)-RELATED"/>
    <property type="match status" value="1"/>
</dbReference>
<dbReference type="EC" id="3.2.1.40" evidence="2"/>
<evidence type="ECO:0000313" key="9">
    <source>
        <dbReference type="EMBL" id="SMD16207.1"/>
    </source>
</evidence>
<dbReference type="InterPro" id="IPR035398">
    <property type="entry name" value="Bac_rhamnosid_C"/>
</dbReference>
<dbReference type="Gene3D" id="1.50.10.10">
    <property type="match status" value="1"/>
</dbReference>
<reference evidence="9 10" key="1">
    <citation type="submission" date="2017-04" db="EMBL/GenBank/DDBJ databases">
        <authorList>
            <person name="Afonso C.L."/>
            <person name="Miller P.J."/>
            <person name="Scott M.A."/>
            <person name="Spackman E."/>
            <person name="Goraichik I."/>
            <person name="Dimitrov K.M."/>
            <person name="Suarez D.L."/>
            <person name="Swayne D.E."/>
        </authorList>
    </citation>
    <scope>NUCLEOTIDE SEQUENCE [LARGE SCALE GENOMIC DNA]</scope>
    <source>
        <strain evidence="9 10">DSM 19625</strain>
    </source>
</reference>
<dbReference type="InterPro" id="IPR008979">
    <property type="entry name" value="Galactose-bd-like_sf"/>
</dbReference>
<keyword evidence="3" id="KW-0378">Hydrolase</keyword>
<dbReference type="PANTHER" id="PTHR33307">
    <property type="entry name" value="ALPHA-RHAMNOSIDASE (EUROFUNG)"/>
    <property type="match status" value="1"/>
</dbReference>
<dbReference type="Gene3D" id="2.60.120.260">
    <property type="entry name" value="Galactose-binding domain-like"/>
    <property type="match status" value="2"/>
</dbReference>
<dbReference type="RefSeq" id="WP_235005421.1">
    <property type="nucleotide sequence ID" value="NZ_FWYB01000019.1"/>
</dbReference>
<feature type="signal peptide" evidence="4">
    <location>
        <begin position="1"/>
        <end position="21"/>
    </location>
</feature>
<evidence type="ECO:0000256" key="2">
    <source>
        <dbReference type="ARBA" id="ARBA00012652"/>
    </source>
</evidence>
<dbReference type="Pfam" id="PF05592">
    <property type="entry name" value="Bac_rhamnosid"/>
    <property type="match status" value="1"/>
</dbReference>
<dbReference type="Proteomes" id="UP000192678">
    <property type="component" value="Unassembled WGS sequence"/>
</dbReference>
<accession>A0A1W2F2N2</accession>
<dbReference type="InterPro" id="IPR008928">
    <property type="entry name" value="6-hairpin_glycosidase_sf"/>
</dbReference>
<dbReference type="InterPro" id="IPR012341">
    <property type="entry name" value="6hp_glycosidase-like_sf"/>
</dbReference>
<evidence type="ECO:0000256" key="1">
    <source>
        <dbReference type="ARBA" id="ARBA00001445"/>
    </source>
</evidence>
<evidence type="ECO:0000259" key="5">
    <source>
        <dbReference type="Pfam" id="PF05592"/>
    </source>
</evidence>
<organism evidence="9 10">
    <name type="scientific">Pedobacter nyackensis</name>
    <dbReference type="NCBI Taxonomy" id="475255"/>
    <lineage>
        <taxon>Bacteria</taxon>
        <taxon>Pseudomonadati</taxon>
        <taxon>Bacteroidota</taxon>
        <taxon>Sphingobacteriia</taxon>
        <taxon>Sphingobacteriales</taxon>
        <taxon>Sphingobacteriaceae</taxon>
        <taxon>Pedobacter</taxon>
    </lineage>
</organism>
<evidence type="ECO:0000259" key="6">
    <source>
        <dbReference type="Pfam" id="PF08531"/>
    </source>
</evidence>
<keyword evidence="10" id="KW-1185">Reference proteome</keyword>
<dbReference type="Pfam" id="PF25788">
    <property type="entry name" value="Ig_Rha78A_N"/>
    <property type="match status" value="1"/>
</dbReference>
<dbReference type="AlphaFoldDB" id="A0A1W2F2N2"/>
<dbReference type="Pfam" id="PF17389">
    <property type="entry name" value="Bac_rhamnosid6H"/>
    <property type="match status" value="1"/>
</dbReference>
<feature type="domain" description="Alpha-L-rhamnosidase six-hairpin glycosidase" evidence="7">
    <location>
        <begin position="466"/>
        <end position="826"/>
    </location>
</feature>
<proteinExistence type="predicted"/>
<feature type="domain" description="Alpha-L-rhamnosidase concanavalin-like" evidence="5">
    <location>
        <begin position="370"/>
        <end position="458"/>
    </location>
</feature>
<dbReference type="GO" id="GO:0030596">
    <property type="term" value="F:alpha-L-rhamnosidase activity"/>
    <property type="evidence" value="ECO:0007669"/>
    <property type="project" value="UniProtKB-EC"/>
</dbReference>
<evidence type="ECO:0000256" key="4">
    <source>
        <dbReference type="SAM" id="SignalP"/>
    </source>
</evidence>
<feature type="domain" description="Bacterial alpha-L-rhamnosidase N-terminal" evidence="6">
    <location>
        <begin position="184"/>
        <end position="357"/>
    </location>
</feature>
<dbReference type="EMBL" id="FWYB01000019">
    <property type="protein sequence ID" value="SMD16207.1"/>
    <property type="molecule type" value="Genomic_DNA"/>
</dbReference>
<dbReference type="Gene3D" id="2.60.40.10">
    <property type="entry name" value="Immunoglobulins"/>
    <property type="match status" value="1"/>
</dbReference>
<evidence type="ECO:0000259" key="7">
    <source>
        <dbReference type="Pfam" id="PF17389"/>
    </source>
</evidence>
<dbReference type="Pfam" id="PF17390">
    <property type="entry name" value="Bac_rhamnosid_C"/>
    <property type="match status" value="1"/>
</dbReference>
<dbReference type="SUPFAM" id="SSF48208">
    <property type="entry name" value="Six-hairpin glycosidases"/>
    <property type="match status" value="1"/>
</dbReference>
<protein>
    <recommendedName>
        <fullName evidence="2">alpha-L-rhamnosidase</fullName>
        <ecNumber evidence="2">3.2.1.40</ecNumber>
    </recommendedName>
</protein>
<gene>
    <name evidence="9" type="ORF">SAMN04488101_11951</name>
</gene>
<dbReference type="Pfam" id="PF08531">
    <property type="entry name" value="Bac_rhamnosid_N"/>
    <property type="match status" value="1"/>
</dbReference>
<dbReference type="InterPro" id="IPR013737">
    <property type="entry name" value="Bac_rhamnosid_N"/>
</dbReference>
<dbReference type="Gene3D" id="2.60.420.10">
    <property type="entry name" value="Maltose phosphorylase, domain 3"/>
    <property type="match status" value="1"/>
</dbReference>
<dbReference type="InterPro" id="IPR016007">
    <property type="entry name" value="Alpha_rhamnosid"/>
</dbReference>
<dbReference type="InterPro" id="IPR013783">
    <property type="entry name" value="Ig-like_fold"/>
</dbReference>
<feature type="chain" id="PRO_5012822854" description="alpha-L-rhamnosidase" evidence="4">
    <location>
        <begin position="22"/>
        <end position="945"/>
    </location>
</feature>
<evidence type="ECO:0000313" key="10">
    <source>
        <dbReference type="Proteomes" id="UP000192678"/>
    </source>
</evidence>
<dbReference type="InterPro" id="IPR008902">
    <property type="entry name" value="Rhamnosid_concanavalin"/>
</dbReference>
<dbReference type="STRING" id="475255.SAMN04488101_11951"/>
<dbReference type="GO" id="GO:0005975">
    <property type="term" value="P:carbohydrate metabolic process"/>
    <property type="evidence" value="ECO:0007669"/>
    <property type="project" value="InterPro"/>
</dbReference>
<name>A0A1W2F2N2_9SPHI</name>
<keyword evidence="4" id="KW-0732">Signal</keyword>
<comment type="catalytic activity">
    <reaction evidence="1">
        <text>Hydrolysis of terminal non-reducing alpha-L-rhamnose residues in alpha-L-rhamnosides.</text>
        <dbReference type="EC" id="3.2.1.40"/>
    </reaction>
</comment>
<feature type="domain" description="Alpha-L-rhamnosidase C-terminal" evidence="8">
    <location>
        <begin position="830"/>
        <end position="900"/>
    </location>
</feature>
<evidence type="ECO:0000256" key="3">
    <source>
        <dbReference type="ARBA" id="ARBA00022801"/>
    </source>
</evidence>
<dbReference type="InterPro" id="IPR035396">
    <property type="entry name" value="Bac_rhamnosid6H"/>
</dbReference>
<dbReference type="SUPFAM" id="SSF49785">
    <property type="entry name" value="Galactose-binding domain-like"/>
    <property type="match status" value="1"/>
</dbReference>